<feature type="domain" description="NACHT" evidence="4">
    <location>
        <begin position="90"/>
        <end position="236"/>
    </location>
</feature>
<accession>A0A7C8Q4K5</accession>
<dbReference type="Pfam" id="PF12796">
    <property type="entry name" value="Ank_2"/>
    <property type="match status" value="4"/>
</dbReference>
<dbReference type="InterPro" id="IPR027417">
    <property type="entry name" value="P-loop_NTPase"/>
</dbReference>
<evidence type="ECO:0000259" key="4">
    <source>
        <dbReference type="PROSITE" id="PS50837"/>
    </source>
</evidence>
<evidence type="ECO:0000256" key="1">
    <source>
        <dbReference type="ARBA" id="ARBA00022737"/>
    </source>
</evidence>
<evidence type="ECO:0000313" key="6">
    <source>
        <dbReference type="Proteomes" id="UP000479691"/>
    </source>
</evidence>
<dbReference type="Pfam" id="PF00023">
    <property type="entry name" value="Ank"/>
    <property type="match status" value="1"/>
</dbReference>
<protein>
    <recommendedName>
        <fullName evidence="4">NACHT domain-containing protein</fullName>
    </recommendedName>
</protein>
<dbReference type="InterPro" id="IPR002110">
    <property type="entry name" value="Ankyrin_rpt"/>
</dbReference>
<feature type="repeat" description="ANK" evidence="3">
    <location>
        <begin position="1035"/>
        <end position="1067"/>
    </location>
</feature>
<dbReference type="InterPro" id="IPR007111">
    <property type="entry name" value="NACHT_NTPase"/>
</dbReference>
<feature type="repeat" description="ANK" evidence="3">
    <location>
        <begin position="675"/>
        <end position="707"/>
    </location>
</feature>
<dbReference type="PANTHER" id="PTHR24198:SF165">
    <property type="entry name" value="ANKYRIN REPEAT-CONTAINING PROTEIN-RELATED"/>
    <property type="match status" value="1"/>
</dbReference>
<evidence type="ECO:0000256" key="3">
    <source>
        <dbReference type="PROSITE-ProRule" id="PRU00023"/>
    </source>
</evidence>
<gene>
    <name evidence="5" type="ORF">TWF788_000143</name>
</gene>
<reference evidence="5 6" key="1">
    <citation type="submission" date="2019-06" db="EMBL/GenBank/DDBJ databases">
        <authorList>
            <person name="Palmer J.M."/>
        </authorList>
    </citation>
    <scope>NUCLEOTIDE SEQUENCE [LARGE SCALE GENOMIC DNA]</scope>
    <source>
        <strain evidence="5 6">TWF788</strain>
    </source>
</reference>
<dbReference type="PROSITE" id="PS50297">
    <property type="entry name" value="ANK_REP_REGION"/>
    <property type="match status" value="10"/>
</dbReference>
<dbReference type="PANTHER" id="PTHR24198">
    <property type="entry name" value="ANKYRIN REPEAT AND PROTEIN KINASE DOMAIN-CONTAINING PROTEIN"/>
    <property type="match status" value="1"/>
</dbReference>
<dbReference type="PROSITE" id="PS50837">
    <property type="entry name" value="NACHT"/>
    <property type="match status" value="1"/>
</dbReference>
<evidence type="ECO:0000256" key="2">
    <source>
        <dbReference type="ARBA" id="ARBA00023043"/>
    </source>
</evidence>
<organism evidence="5 6">
    <name type="scientific">Orbilia oligospora</name>
    <name type="common">Nematode-trapping fungus</name>
    <name type="synonym">Arthrobotrys oligospora</name>
    <dbReference type="NCBI Taxonomy" id="2813651"/>
    <lineage>
        <taxon>Eukaryota</taxon>
        <taxon>Fungi</taxon>
        <taxon>Dikarya</taxon>
        <taxon>Ascomycota</taxon>
        <taxon>Pezizomycotina</taxon>
        <taxon>Orbiliomycetes</taxon>
        <taxon>Orbiliales</taxon>
        <taxon>Orbiliaceae</taxon>
        <taxon>Orbilia</taxon>
    </lineage>
</organism>
<dbReference type="Gene3D" id="1.25.40.20">
    <property type="entry name" value="Ankyrin repeat-containing domain"/>
    <property type="match status" value="4"/>
</dbReference>
<dbReference type="InterPro" id="IPR054471">
    <property type="entry name" value="GPIID_WHD"/>
</dbReference>
<feature type="repeat" description="ANK" evidence="3">
    <location>
        <begin position="642"/>
        <end position="674"/>
    </location>
</feature>
<feature type="repeat" description="ANK" evidence="3">
    <location>
        <begin position="742"/>
        <end position="774"/>
    </location>
</feature>
<dbReference type="Pfam" id="PF23239">
    <property type="entry name" value="DUF7069"/>
    <property type="match status" value="1"/>
</dbReference>
<proteinExistence type="predicted"/>
<feature type="repeat" description="ANK" evidence="3">
    <location>
        <begin position="940"/>
        <end position="972"/>
    </location>
</feature>
<dbReference type="SMART" id="SM00248">
    <property type="entry name" value="ANK"/>
    <property type="match status" value="18"/>
</dbReference>
<name>A0A7C8Q4K5_ORBOL</name>
<dbReference type="InterPro" id="IPR036770">
    <property type="entry name" value="Ankyrin_rpt-contain_sf"/>
</dbReference>
<dbReference type="SUPFAM" id="SSF52540">
    <property type="entry name" value="P-loop containing nucleoside triphosphate hydrolases"/>
    <property type="match status" value="1"/>
</dbReference>
<dbReference type="PRINTS" id="PR01415">
    <property type="entry name" value="ANKYRIN"/>
</dbReference>
<dbReference type="SUPFAM" id="SSF48403">
    <property type="entry name" value="Ankyrin repeat"/>
    <property type="match status" value="2"/>
</dbReference>
<dbReference type="InterPro" id="IPR055497">
    <property type="entry name" value="DUF7069"/>
</dbReference>
<keyword evidence="2 3" id="KW-0040">ANK repeat</keyword>
<dbReference type="Pfam" id="PF13637">
    <property type="entry name" value="Ank_4"/>
    <property type="match status" value="1"/>
</dbReference>
<feature type="repeat" description="ANK" evidence="3">
    <location>
        <begin position="841"/>
        <end position="873"/>
    </location>
</feature>
<dbReference type="EMBL" id="JAABOE010000001">
    <property type="protein sequence ID" value="KAF3192532.1"/>
    <property type="molecule type" value="Genomic_DNA"/>
</dbReference>
<feature type="repeat" description="ANK" evidence="3">
    <location>
        <begin position="907"/>
        <end position="939"/>
    </location>
</feature>
<dbReference type="PROSITE" id="PS50088">
    <property type="entry name" value="ANK_REPEAT"/>
    <property type="match status" value="11"/>
</dbReference>
<dbReference type="Pfam" id="PF24883">
    <property type="entry name" value="NPHP3_N"/>
    <property type="match status" value="1"/>
</dbReference>
<dbReference type="Gene3D" id="3.40.50.300">
    <property type="entry name" value="P-loop containing nucleotide triphosphate hydrolases"/>
    <property type="match status" value="1"/>
</dbReference>
<dbReference type="InterPro" id="IPR056884">
    <property type="entry name" value="NPHP3-like_N"/>
</dbReference>
<keyword evidence="1" id="KW-0677">Repeat</keyword>
<feature type="repeat" description="ANK" evidence="3">
    <location>
        <begin position="874"/>
        <end position="906"/>
    </location>
</feature>
<evidence type="ECO:0000313" key="5">
    <source>
        <dbReference type="EMBL" id="KAF3192532.1"/>
    </source>
</evidence>
<feature type="repeat" description="ANK" evidence="3">
    <location>
        <begin position="775"/>
        <end position="807"/>
    </location>
</feature>
<dbReference type="AlphaFoldDB" id="A0A7C8Q4K5"/>
<feature type="repeat" description="ANK" evidence="3">
    <location>
        <begin position="808"/>
        <end position="840"/>
    </location>
</feature>
<dbReference type="Proteomes" id="UP000479691">
    <property type="component" value="Unassembled WGS sequence"/>
</dbReference>
<comment type="caution">
    <text evidence="5">The sequence shown here is derived from an EMBL/GenBank/DDBJ whole genome shotgun (WGS) entry which is preliminary data.</text>
</comment>
<dbReference type="Pfam" id="PF22939">
    <property type="entry name" value="WHD_GPIID"/>
    <property type="match status" value="1"/>
</dbReference>
<sequence length="1267" mass="139581">MDPVPGTFHNREANVGLQANSVNITGGVTINGADAAAASQNKKEIRVLGALHKSIEKNRKDRNPDRVPGTCEWFTTHQTFQDWKSSPSSKILWVSADPGSGKSVLAKYLVDSILPSTEARTTCYFFFKDDFEGQGSAVTAICCILYQLFSKKRTLLSKEIIERFEIAGEGFSSNFTELWNAFIFAIKDDSAGEVVCILDALDECKGNERSELIGKLQKLYRETNESNIKFLVTSRPIFEIRNGLHHQEIPESSFIHLSGESEAEILKISREIRIFIKARVEGIGEKAGLTRAERSMLLGRLTSVKNRTYLWVYLTLNLIESDPRMNIGISENRIQNITSHLPTTVNEAYERILSSSCDLREAKLLLKILVVAARPLRLREMCLAMQLASGDNYHSYKELEMIMGQSEQRIRDYIRDLCGLFVVVIESAVYLIHQTAKEFLVSNDRSGADQRAEQSLEWRNSLHVGDCHLVLFYACARHLFFAEFESDPLNAEGSVPEYCEKYVFLEYSANHWAAHLRSSRVNLVGREAERILGLCDATSKRCMTWFRVYWAGTNTNFPSGATTLIIASYFGLLNVVKLLLKSRLDKRAGINGVDGEYRRSALSWAAGGGYGGVVEEILSVPGWEVIWVSFGRAVEVDSVDIYGRTPLTYAVWGRRMAVIKQLLGAGARIDLEDDVGGTPVSYAICSGSDDVIQQLLKRADGIDSRDSIITKLFLSALTKGRDDVVELLLGTGNIDINAEILGGRTALLESARHGHDRVALLLISNGANIEAADGDGSTPLIYAAKGGHRKTVQVLLEYNANIEAVDKYGMTPLMSAAEKGHRTIVELLLERGSDVNATGNGGWTLLMLAAYGGRQTIVELLLERGADINATDNDGRTPLMYAAYSGHQTIVELLLERGADVNVTNNGGWTPLIYATWKGDQTVVELLLERGANVNATDNDGWTPLRCAAKKGFQTIVKLLLERDADVNTTDEDGWTPLMSAAINQQHKMVRALLGRADHAECWKTVLDKRMRTQDDEMVQVLLSGGIDTEAADELGRTPLARAVEMGYSSLAGLLLDKGASVRTTDHKGCTPLHYAATGYGIVDEQILSQLLAEGADIEATDKNGFTPLFTAVDAHKHRGAIGTVRALIEKGASIKTRIVRGKPYSLLYEAIGAENRSLVQLLLGKGADIEERGESGPTPLFYALRKLGTHIDILQALLERGARREVKGAKGQTLVACVELDTDSRRLMIPGGLRRDTVKVQDESGGPWVTKSIHDIEASDYLYGLH</sequence>
<feature type="repeat" description="ANK" evidence="3">
    <location>
        <begin position="1068"/>
        <end position="1103"/>
    </location>
</feature>